<dbReference type="Pfam" id="PF13103">
    <property type="entry name" value="TonB_2"/>
    <property type="match status" value="1"/>
</dbReference>
<keyword evidence="3 6" id="KW-1133">Transmembrane helix</keyword>
<evidence type="ECO:0000256" key="3">
    <source>
        <dbReference type="ARBA" id="ARBA00022989"/>
    </source>
</evidence>
<dbReference type="PRINTS" id="PR01217">
    <property type="entry name" value="PRICHEXTENSN"/>
</dbReference>
<feature type="compositionally biased region" description="Pro residues" evidence="5">
    <location>
        <begin position="126"/>
        <end position="141"/>
    </location>
</feature>
<evidence type="ECO:0000313" key="9">
    <source>
        <dbReference type="Proteomes" id="UP000435649"/>
    </source>
</evidence>
<evidence type="ECO:0000256" key="5">
    <source>
        <dbReference type="SAM" id="MobiDB-lite"/>
    </source>
</evidence>
<organism evidence="8 9">
    <name type="scientific">Victivallis lenta</name>
    <dbReference type="NCBI Taxonomy" id="2606640"/>
    <lineage>
        <taxon>Bacteria</taxon>
        <taxon>Pseudomonadati</taxon>
        <taxon>Lentisphaerota</taxon>
        <taxon>Lentisphaeria</taxon>
        <taxon>Victivallales</taxon>
        <taxon>Victivallaceae</taxon>
        <taxon>Victivallis</taxon>
    </lineage>
</organism>
<evidence type="ECO:0000256" key="6">
    <source>
        <dbReference type="SAM" id="Phobius"/>
    </source>
</evidence>
<dbReference type="Gene3D" id="3.30.1150.10">
    <property type="match status" value="1"/>
</dbReference>
<feature type="domain" description="TonB C-terminal" evidence="7">
    <location>
        <begin position="224"/>
        <end position="310"/>
    </location>
</feature>
<proteinExistence type="predicted"/>
<keyword evidence="9" id="KW-1185">Reference proteome</keyword>
<comment type="subcellular location">
    <subcellularLocation>
        <location evidence="1">Membrane</location>
        <topology evidence="1">Single-pass membrane protein</topology>
    </subcellularLocation>
</comment>
<accession>A0A844G3V5</accession>
<reference evidence="8 9" key="1">
    <citation type="submission" date="2019-08" db="EMBL/GenBank/DDBJ databases">
        <title>In-depth cultivation of the pig gut microbiome towards novel bacterial diversity and tailored functional studies.</title>
        <authorList>
            <person name="Wylensek D."/>
            <person name="Hitch T.C.A."/>
            <person name="Clavel T."/>
        </authorList>
    </citation>
    <scope>NUCLEOTIDE SEQUENCE [LARGE SCALE GENOMIC DNA]</scope>
    <source>
        <strain evidence="8 9">BBE-744-WT-12</strain>
    </source>
</reference>
<gene>
    <name evidence="8" type="ORF">FYJ85_08440</name>
</gene>
<dbReference type="AlphaFoldDB" id="A0A844G3V5"/>
<feature type="region of interest" description="Disordered" evidence="5">
    <location>
        <begin position="203"/>
        <end position="222"/>
    </location>
</feature>
<dbReference type="GO" id="GO:0016020">
    <property type="term" value="C:membrane"/>
    <property type="evidence" value="ECO:0007669"/>
    <property type="project" value="UniProtKB-SubCell"/>
</dbReference>
<keyword evidence="2 6" id="KW-0812">Transmembrane</keyword>
<dbReference type="InterPro" id="IPR037682">
    <property type="entry name" value="TonB_C"/>
</dbReference>
<feature type="compositionally biased region" description="Low complexity" evidence="5">
    <location>
        <begin position="142"/>
        <end position="151"/>
    </location>
</feature>
<feature type="compositionally biased region" description="Polar residues" evidence="5">
    <location>
        <begin position="152"/>
        <end position="165"/>
    </location>
</feature>
<evidence type="ECO:0000256" key="4">
    <source>
        <dbReference type="ARBA" id="ARBA00023136"/>
    </source>
</evidence>
<dbReference type="SUPFAM" id="SSF74653">
    <property type="entry name" value="TolA/TonB C-terminal domain"/>
    <property type="match status" value="1"/>
</dbReference>
<comment type="caution">
    <text evidence="8">The sequence shown here is derived from an EMBL/GenBank/DDBJ whole genome shotgun (WGS) entry which is preliminary data.</text>
</comment>
<feature type="compositionally biased region" description="Pro residues" evidence="5">
    <location>
        <begin position="82"/>
        <end position="118"/>
    </location>
</feature>
<dbReference type="NCBIfam" id="TIGR01352">
    <property type="entry name" value="tonB_Cterm"/>
    <property type="match status" value="1"/>
</dbReference>
<protein>
    <submittedName>
        <fullName evidence="8">TonB C-terminal domain-containing protein</fullName>
    </submittedName>
</protein>
<sequence length="310" mass="33542">MRQNPVAPPLRPQEPQPLTSHKLRFSIGAQVVAIHCLVIFGPLGYVLYRNWLTPQESAFKVKLVGPLSTGEEVGPPSRLRPSPNPGPPEPPAPEPPAPEPPKPVPPSPKPPEPPPVPKPAVKKPSPKPPVVRKPTPKPPVVKKPVQKQPARQTTQRKPATQQRPRQLSAAEQVALARRNATKYGDGGGSNTNMAVPIGNADRAQTYGKQNNGTPGGGAKGEDERYWSRLGNYIKMRWSEPPGSLLGDARPQVTIQLAIAGDGRVTDARIIRRSGNRSMDESVQRMLANLDRVPAPSNGSTSIQMILRTQD</sequence>
<dbReference type="RefSeq" id="WP_106053605.1">
    <property type="nucleotide sequence ID" value="NZ_CALXOB010000025.1"/>
</dbReference>
<evidence type="ECO:0000313" key="8">
    <source>
        <dbReference type="EMBL" id="MST97069.1"/>
    </source>
</evidence>
<evidence type="ECO:0000259" key="7">
    <source>
        <dbReference type="PROSITE" id="PS52015"/>
    </source>
</evidence>
<dbReference type="Proteomes" id="UP000435649">
    <property type="component" value="Unassembled WGS sequence"/>
</dbReference>
<dbReference type="PROSITE" id="PS52015">
    <property type="entry name" value="TONB_CTD"/>
    <property type="match status" value="1"/>
</dbReference>
<name>A0A844G3V5_9BACT</name>
<dbReference type="GO" id="GO:0055085">
    <property type="term" value="P:transmembrane transport"/>
    <property type="evidence" value="ECO:0007669"/>
    <property type="project" value="InterPro"/>
</dbReference>
<evidence type="ECO:0000256" key="1">
    <source>
        <dbReference type="ARBA" id="ARBA00004167"/>
    </source>
</evidence>
<feature type="region of interest" description="Disordered" evidence="5">
    <location>
        <begin position="67"/>
        <end position="172"/>
    </location>
</feature>
<evidence type="ECO:0000256" key="2">
    <source>
        <dbReference type="ARBA" id="ARBA00022692"/>
    </source>
</evidence>
<dbReference type="InterPro" id="IPR006260">
    <property type="entry name" value="TonB/TolA_C"/>
</dbReference>
<feature type="transmembrane region" description="Helical" evidence="6">
    <location>
        <begin position="27"/>
        <end position="48"/>
    </location>
</feature>
<dbReference type="EMBL" id="VUNS01000007">
    <property type="protein sequence ID" value="MST97069.1"/>
    <property type="molecule type" value="Genomic_DNA"/>
</dbReference>
<keyword evidence="4 6" id="KW-0472">Membrane</keyword>